<dbReference type="Proteomes" id="UP001168620">
    <property type="component" value="Unassembled WGS sequence"/>
</dbReference>
<name>A0ABT8FIN1_9ACTN</name>
<reference evidence="1" key="1">
    <citation type="submission" date="2023-06" db="EMBL/GenBank/DDBJ databases">
        <title>Draft genome sequence of Nocardioides sp. SOB77.</title>
        <authorList>
            <person name="Zhang G."/>
        </authorList>
    </citation>
    <scope>NUCLEOTIDE SEQUENCE</scope>
    <source>
        <strain evidence="1">SOB77</strain>
    </source>
</reference>
<evidence type="ECO:0000313" key="2">
    <source>
        <dbReference type="Proteomes" id="UP001168620"/>
    </source>
</evidence>
<protein>
    <submittedName>
        <fullName evidence="1">Uncharacterized protein</fullName>
    </submittedName>
</protein>
<evidence type="ECO:0000313" key="1">
    <source>
        <dbReference type="EMBL" id="MDN4174544.1"/>
    </source>
</evidence>
<accession>A0ABT8FIN1</accession>
<keyword evidence="2" id="KW-1185">Reference proteome</keyword>
<comment type="caution">
    <text evidence="1">The sequence shown here is derived from an EMBL/GenBank/DDBJ whole genome shotgun (WGS) entry which is preliminary data.</text>
</comment>
<organism evidence="1 2">
    <name type="scientific">Nocardioides oceani</name>
    <dbReference type="NCBI Taxonomy" id="3058369"/>
    <lineage>
        <taxon>Bacteria</taxon>
        <taxon>Bacillati</taxon>
        <taxon>Actinomycetota</taxon>
        <taxon>Actinomycetes</taxon>
        <taxon>Propionibacteriales</taxon>
        <taxon>Nocardioidaceae</taxon>
        <taxon>Nocardioides</taxon>
    </lineage>
</organism>
<gene>
    <name evidence="1" type="ORF">QWY28_16405</name>
</gene>
<sequence length="160" mass="16655">MTRVVLVPGALALLPAYASQVDPLPELRAAALAAVRWLGEVPGGVEVLADPQGERVADALLEAAAVRRGSGAYLVVGNGSAKRSEKAPGHLDERSSAFDDALRSALVAGDLGGVDWSLAGDLWAAVDGIRRAADVIAGPARVDLDDDPYGVQYWVMRWGA</sequence>
<dbReference type="RefSeq" id="WP_300953638.1">
    <property type="nucleotide sequence ID" value="NZ_JAUHJQ010000007.1"/>
</dbReference>
<proteinExistence type="predicted"/>
<dbReference type="EMBL" id="JAUHJQ010000007">
    <property type="protein sequence ID" value="MDN4174544.1"/>
    <property type="molecule type" value="Genomic_DNA"/>
</dbReference>